<gene>
    <name evidence="1" type="ORF">T265_08250</name>
</gene>
<dbReference type="GeneID" id="20322429"/>
<dbReference type="AlphaFoldDB" id="A0A074Z9U3"/>
<keyword evidence="2" id="KW-1185">Reference proteome</keyword>
<dbReference type="Proteomes" id="UP000054324">
    <property type="component" value="Unassembled WGS sequence"/>
</dbReference>
<dbReference type="EMBL" id="KL596827">
    <property type="protein sequence ID" value="KER24006.1"/>
    <property type="molecule type" value="Genomic_DNA"/>
</dbReference>
<sequence>MSHRQSRTVHFQCPCRDLNPGHLICEASVYPLLHEPTLDASEFSRLNMRTCSHLSDEISVPDPSNDDPVTVPVLTIDRSVRLDRLPHVPGVLTTRFLRPSGCCPSVNAHALIRLLKTLRPPTTDFSLVGAQQRLKREAAWCSTFSRLETSKPRDSAGFQTSKLYQSQDWEVPEIQLFENSTNGLGSRMQAGDHSIKCTVEWRRVADNSSTAHDQCHPSWGSSGRGSPQVLLVTKLHEISEIHSFLRGSNIVATET</sequence>
<dbReference type="CTD" id="20322429"/>
<reference evidence="1 2" key="1">
    <citation type="submission" date="2013-11" db="EMBL/GenBank/DDBJ databases">
        <title>Opisthorchis viverrini - life in the bile duct.</title>
        <authorList>
            <person name="Young N.D."/>
            <person name="Nagarajan N."/>
            <person name="Lin S.J."/>
            <person name="Korhonen P.K."/>
            <person name="Jex A.R."/>
            <person name="Hall R.S."/>
            <person name="Safavi-Hemami H."/>
            <person name="Kaewkong W."/>
            <person name="Bertrand D."/>
            <person name="Gao S."/>
            <person name="Seet Q."/>
            <person name="Wongkham S."/>
            <person name="Teh B.T."/>
            <person name="Wongkham C."/>
            <person name="Intapan P.M."/>
            <person name="Maleewong W."/>
            <person name="Yang X."/>
            <person name="Hu M."/>
            <person name="Wang Z."/>
            <person name="Hofmann A."/>
            <person name="Sternberg P.W."/>
            <person name="Tan P."/>
            <person name="Wang J."/>
            <person name="Gasser R.B."/>
        </authorList>
    </citation>
    <scope>NUCLEOTIDE SEQUENCE [LARGE SCALE GENOMIC DNA]</scope>
</reference>
<accession>A0A074Z9U3</accession>
<dbReference type="OrthoDB" id="10521041at2759"/>
<evidence type="ECO:0000313" key="2">
    <source>
        <dbReference type="Proteomes" id="UP000054324"/>
    </source>
</evidence>
<protein>
    <submittedName>
        <fullName evidence="1">Uncharacterized protein</fullName>
    </submittedName>
</protein>
<dbReference type="RefSeq" id="XP_009172261.1">
    <property type="nucleotide sequence ID" value="XM_009173997.1"/>
</dbReference>
<name>A0A074Z9U3_OPIVI</name>
<proteinExistence type="predicted"/>
<dbReference type="KEGG" id="ovi:T265_08250"/>
<evidence type="ECO:0000313" key="1">
    <source>
        <dbReference type="EMBL" id="KER24006.1"/>
    </source>
</evidence>
<organism evidence="1 2">
    <name type="scientific">Opisthorchis viverrini</name>
    <name type="common">Southeast Asian liver fluke</name>
    <dbReference type="NCBI Taxonomy" id="6198"/>
    <lineage>
        <taxon>Eukaryota</taxon>
        <taxon>Metazoa</taxon>
        <taxon>Spiralia</taxon>
        <taxon>Lophotrochozoa</taxon>
        <taxon>Platyhelminthes</taxon>
        <taxon>Trematoda</taxon>
        <taxon>Digenea</taxon>
        <taxon>Opisthorchiida</taxon>
        <taxon>Opisthorchiata</taxon>
        <taxon>Opisthorchiidae</taxon>
        <taxon>Opisthorchis</taxon>
    </lineage>
</organism>